<dbReference type="InterPro" id="IPR035971">
    <property type="entry name" value="CBD_sf"/>
</dbReference>
<feature type="compositionally biased region" description="Low complexity" evidence="2">
    <location>
        <begin position="60"/>
        <end position="115"/>
    </location>
</feature>
<dbReference type="OrthoDB" id="3915838at2759"/>
<feature type="region of interest" description="Disordered" evidence="2">
    <location>
        <begin position="58"/>
        <end position="123"/>
    </location>
</feature>
<dbReference type="PROSITE" id="PS00562">
    <property type="entry name" value="CBM1_1"/>
    <property type="match status" value="1"/>
</dbReference>
<feature type="domain" description="CBM1" evidence="4">
    <location>
        <begin position="19"/>
        <end position="55"/>
    </location>
</feature>
<organism evidence="5 6">
    <name type="scientific">Sistotremastrum niveocremeum HHB9708</name>
    <dbReference type="NCBI Taxonomy" id="1314777"/>
    <lineage>
        <taxon>Eukaryota</taxon>
        <taxon>Fungi</taxon>
        <taxon>Dikarya</taxon>
        <taxon>Basidiomycota</taxon>
        <taxon>Agaricomycotina</taxon>
        <taxon>Agaricomycetes</taxon>
        <taxon>Sistotremastrales</taxon>
        <taxon>Sistotremastraceae</taxon>
        <taxon>Sertulicium</taxon>
        <taxon>Sertulicium niveocremeum</taxon>
    </lineage>
</organism>
<dbReference type="SUPFAM" id="SSF57180">
    <property type="entry name" value="Cellulose-binding domain"/>
    <property type="match status" value="1"/>
</dbReference>
<dbReference type="PROSITE" id="PS51164">
    <property type="entry name" value="CBM1_2"/>
    <property type="match status" value="1"/>
</dbReference>
<evidence type="ECO:0000259" key="4">
    <source>
        <dbReference type="PROSITE" id="PS51164"/>
    </source>
</evidence>
<gene>
    <name evidence="5" type="ORF">SISNIDRAFT_456850</name>
</gene>
<name>A0A164S8Q9_9AGAM</name>
<reference evidence="5 6" key="1">
    <citation type="journal article" date="2016" name="Mol. Biol. Evol.">
        <title>Comparative Genomics of Early-Diverging Mushroom-Forming Fungi Provides Insights into the Origins of Lignocellulose Decay Capabilities.</title>
        <authorList>
            <person name="Nagy L.G."/>
            <person name="Riley R."/>
            <person name="Tritt A."/>
            <person name="Adam C."/>
            <person name="Daum C."/>
            <person name="Floudas D."/>
            <person name="Sun H."/>
            <person name="Yadav J.S."/>
            <person name="Pangilinan J."/>
            <person name="Larsson K.H."/>
            <person name="Matsuura K."/>
            <person name="Barry K."/>
            <person name="Labutti K."/>
            <person name="Kuo R."/>
            <person name="Ohm R.A."/>
            <person name="Bhattacharya S.S."/>
            <person name="Shirouzu T."/>
            <person name="Yoshinaga Y."/>
            <person name="Martin F.M."/>
            <person name="Grigoriev I.V."/>
            <person name="Hibbett D.S."/>
        </authorList>
    </citation>
    <scope>NUCLEOTIDE SEQUENCE [LARGE SCALE GENOMIC DNA]</scope>
    <source>
        <strain evidence="5 6">HHB9708</strain>
    </source>
</reference>
<dbReference type="Pfam" id="PF00734">
    <property type="entry name" value="CBM_1"/>
    <property type="match status" value="1"/>
</dbReference>
<evidence type="ECO:0000313" key="6">
    <source>
        <dbReference type="Proteomes" id="UP000076722"/>
    </source>
</evidence>
<accession>A0A164S8Q9</accession>
<feature type="signal peptide" evidence="3">
    <location>
        <begin position="1"/>
        <end position="19"/>
    </location>
</feature>
<proteinExistence type="predicted"/>
<protein>
    <recommendedName>
        <fullName evidence="4">CBM1 domain-containing protein</fullName>
    </recommendedName>
</protein>
<dbReference type="AlphaFoldDB" id="A0A164S8Q9"/>
<dbReference type="GO" id="GO:0005576">
    <property type="term" value="C:extracellular region"/>
    <property type="evidence" value="ECO:0007669"/>
    <property type="project" value="InterPro"/>
</dbReference>
<dbReference type="GO" id="GO:0005975">
    <property type="term" value="P:carbohydrate metabolic process"/>
    <property type="evidence" value="ECO:0007669"/>
    <property type="project" value="InterPro"/>
</dbReference>
<sequence length="250" mass="25665">MQISLVAAALVYLASSVSAQSGAWGQCGGIGWSGATTCVSGYTCTYSNPYYSQCLPGSASSTSTTTKSTTSTTSTKTSTTTTSTTTSTSKSTSTSTSTSSTSTSTSTTTSTSTSTGAAPTGSQIRADQDPVYHLYLQNVGGTPVLGSETTSGLFTLGSTITLNQAGGSKLYFNVNTNVTTSYKPVTFDTTAKTTTWGLSGDTIIYGNQQNFLVCPITGSANWNLYLQTGNDVPSGVACTDYITIHLPCLC</sequence>
<keyword evidence="6" id="KW-1185">Reference proteome</keyword>
<dbReference type="SMART" id="SM00236">
    <property type="entry name" value="fCBD"/>
    <property type="match status" value="1"/>
</dbReference>
<feature type="chain" id="PRO_5007853112" description="CBM1 domain-containing protein" evidence="3">
    <location>
        <begin position="20"/>
        <end position="250"/>
    </location>
</feature>
<evidence type="ECO:0000256" key="2">
    <source>
        <dbReference type="SAM" id="MobiDB-lite"/>
    </source>
</evidence>
<dbReference type="GO" id="GO:0030248">
    <property type="term" value="F:cellulose binding"/>
    <property type="evidence" value="ECO:0007669"/>
    <property type="project" value="InterPro"/>
</dbReference>
<dbReference type="InterPro" id="IPR000254">
    <property type="entry name" value="CBD"/>
</dbReference>
<evidence type="ECO:0000256" key="1">
    <source>
        <dbReference type="ARBA" id="ARBA00022729"/>
    </source>
</evidence>
<evidence type="ECO:0000313" key="5">
    <source>
        <dbReference type="EMBL" id="KZS91248.1"/>
    </source>
</evidence>
<evidence type="ECO:0000256" key="3">
    <source>
        <dbReference type="SAM" id="SignalP"/>
    </source>
</evidence>
<dbReference type="EMBL" id="KV419416">
    <property type="protein sequence ID" value="KZS91248.1"/>
    <property type="molecule type" value="Genomic_DNA"/>
</dbReference>
<dbReference type="Proteomes" id="UP000076722">
    <property type="component" value="Unassembled WGS sequence"/>
</dbReference>
<keyword evidence="1 3" id="KW-0732">Signal</keyword>